<dbReference type="SUPFAM" id="SSF51206">
    <property type="entry name" value="cAMP-binding domain-like"/>
    <property type="match status" value="1"/>
</dbReference>
<dbReference type="SUPFAM" id="SSF46785">
    <property type="entry name" value="Winged helix' DNA-binding domain"/>
    <property type="match status" value="1"/>
</dbReference>
<gene>
    <name evidence="6" type="ORF">G4223_03765</name>
</gene>
<dbReference type="InterPro" id="IPR036388">
    <property type="entry name" value="WH-like_DNA-bd_sf"/>
</dbReference>
<evidence type="ECO:0000313" key="7">
    <source>
        <dbReference type="Proteomes" id="UP000480684"/>
    </source>
</evidence>
<evidence type="ECO:0000313" key="6">
    <source>
        <dbReference type="EMBL" id="NFV79223.1"/>
    </source>
</evidence>
<sequence>MDWYGKPSIELFQKFPLFSGLPREALAGLVARTKVLRLAPRQFLFHKGDPGDALYIVVQGEIQIGVITKDGRQVSFAQLRPGQIFGEIAVFDDGPRTADASAVSESVVLSLGRKDVLNYLDEYPSHAVRMIGTLCQRVRSADQLIEDLLFMSLPARVAKCLLALCDLQPNAALPVTVRISQQDLADQMSVSRESINRLLSKWEQADVVALSRGHITIKARHALETYSSE</sequence>
<dbReference type="GO" id="GO:0003700">
    <property type="term" value="F:DNA-binding transcription factor activity"/>
    <property type="evidence" value="ECO:0007669"/>
    <property type="project" value="TreeGrafter"/>
</dbReference>
<dbReference type="Gene3D" id="1.10.10.10">
    <property type="entry name" value="Winged helix-like DNA-binding domain superfamily/Winged helix DNA-binding domain"/>
    <property type="match status" value="1"/>
</dbReference>
<dbReference type="AlphaFoldDB" id="A0A7C9QS43"/>
<dbReference type="SMART" id="SM00419">
    <property type="entry name" value="HTH_CRP"/>
    <property type="match status" value="1"/>
</dbReference>
<evidence type="ECO:0000256" key="2">
    <source>
        <dbReference type="ARBA" id="ARBA00023125"/>
    </source>
</evidence>
<protein>
    <submittedName>
        <fullName evidence="6">Crp/Fnr family transcriptional regulator</fullName>
    </submittedName>
</protein>
<dbReference type="InterPro" id="IPR018490">
    <property type="entry name" value="cNMP-bd_dom_sf"/>
</dbReference>
<dbReference type="InterPro" id="IPR018488">
    <property type="entry name" value="cNMP-bd_CS"/>
</dbReference>
<keyword evidence="7" id="KW-1185">Reference proteome</keyword>
<evidence type="ECO:0000256" key="1">
    <source>
        <dbReference type="ARBA" id="ARBA00023015"/>
    </source>
</evidence>
<dbReference type="InterPro" id="IPR012318">
    <property type="entry name" value="HTH_CRP"/>
</dbReference>
<dbReference type="GO" id="GO:0005829">
    <property type="term" value="C:cytosol"/>
    <property type="evidence" value="ECO:0007669"/>
    <property type="project" value="TreeGrafter"/>
</dbReference>
<dbReference type="SMART" id="SM00100">
    <property type="entry name" value="cNMP"/>
    <property type="match status" value="1"/>
</dbReference>
<feature type="domain" description="Cyclic nucleotide-binding" evidence="4">
    <location>
        <begin position="17"/>
        <end position="137"/>
    </location>
</feature>
<dbReference type="Pfam" id="PF13545">
    <property type="entry name" value="HTH_Crp_2"/>
    <property type="match status" value="1"/>
</dbReference>
<dbReference type="Proteomes" id="UP000480684">
    <property type="component" value="Unassembled WGS sequence"/>
</dbReference>
<dbReference type="PANTHER" id="PTHR24567:SF74">
    <property type="entry name" value="HTH-TYPE TRANSCRIPTIONAL REGULATOR ARCR"/>
    <property type="match status" value="1"/>
</dbReference>
<keyword evidence="3" id="KW-0804">Transcription</keyword>
<dbReference type="PROSITE" id="PS50042">
    <property type="entry name" value="CNMP_BINDING_3"/>
    <property type="match status" value="1"/>
</dbReference>
<evidence type="ECO:0000259" key="5">
    <source>
        <dbReference type="PROSITE" id="PS51063"/>
    </source>
</evidence>
<reference evidence="6 7" key="1">
    <citation type="submission" date="2020-02" db="EMBL/GenBank/DDBJ databases">
        <authorList>
            <person name="Dziuba M."/>
            <person name="Kuznetsov B."/>
            <person name="Mardanov A."/>
            <person name="Ravin N."/>
            <person name="Grouzdev D."/>
        </authorList>
    </citation>
    <scope>NUCLEOTIDE SEQUENCE [LARGE SCALE GENOMIC DNA]</scope>
    <source>
        <strain evidence="6 7">SpK</strain>
    </source>
</reference>
<dbReference type="Pfam" id="PF00027">
    <property type="entry name" value="cNMP_binding"/>
    <property type="match status" value="1"/>
</dbReference>
<dbReference type="CDD" id="cd00038">
    <property type="entry name" value="CAP_ED"/>
    <property type="match status" value="1"/>
</dbReference>
<dbReference type="InterPro" id="IPR000595">
    <property type="entry name" value="cNMP-bd_dom"/>
</dbReference>
<evidence type="ECO:0000256" key="3">
    <source>
        <dbReference type="ARBA" id="ARBA00023163"/>
    </source>
</evidence>
<dbReference type="PROSITE" id="PS00889">
    <property type="entry name" value="CNMP_BINDING_2"/>
    <property type="match status" value="1"/>
</dbReference>
<keyword evidence="2" id="KW-0238">DNA-binding</keyword>
<keyword evidence="1" id="KW-0805">Transcription regulation</keyword>
<dbReference type="InterPro" id="IPR014710">
    <property type="entry name" value="RmlC-like_jellyroll"/>
</dbReference>
<dbReference type="Gene3D" id="2.60.120.10">
    <property type="entry name" value="Jelly Rolls"/>
    <property type="match status" value="1"/>
</dbReference>
<dbReference type="InterPro" id="IPR036390">
    <property type="entry name" value="WH_DNA-bd_sf"/>
</dbReference>
<dbReference type="PROSITE" id="PS51063">
    <property type="entry name" value="HTH_CRP_2"/>
    <property type="match status" value="1"/>
</dbReference>
<dbReference type="EMBL" id="JAAIYP010000025">
    <property type="protein sequence ID" value="NFV79223.1"/>
    <property type="molecule type" value="Genomic_DNA"/>
</dbReference>
<accession>A0A7C9QS43</accession>
<dbReference type="PANTHER" id="PTHR24567">
    <property type="entry name" value="CRP FAMILY TRANSCRIPTIONAL REGULATORY PROTEIN"/>
    <property type="match status" value="1"/>
</dbReference>
<organism evidence="6 7">
    <name type="scientific">Magnetospirillum aberrantis SpK</name>
    <dbReference type="NCBI Taxonomy" id="908842"/>
    <lineage>
        <taxon>Bacteria</taxon>
        <taxon>Pseudomonadati</taxon>
        <taxon>Pseudomonadota</taxon>
        <taxon>Alphaproteobacteria</taxon>
        <taxon>Rhodospirillales</taxon>
        <taxon>Rhodospirillaceae</taxon>
        <taxon>Magnetospirillum</taxon>
    </lineage>
</organism>
<feature type="domain" description="HTH crp-type" evidence="5">
    <location>
        <begin position="151"/>
        <end position="221"/>
    </location>
</feature>
<dbReference type="RefSeq" id="WP_163675216.1">
    <property type="nucleotide sequence ID" value="NZ_JAAIYP010000025.1"/>
</dbReference>
<dbReference type="InterPro" id="IPR050397">
    <property type="entry name" value="Env_Response_Regulators"/>
</dbReference>
<name>A0A7C9QS43_9PROT</name>
<dbReference type="GO" id="GO:0003677">
    <property type="term" value="F:DNA binding"/>
    <property type="evidence" value="ECO:0007669"/>
    <property type="project" value="UniProtKB-KW"/>
</dbReference>
<evidence type="ECO:0000259" key="4">
    <source>
        <dbReference type="PROSITE" id="PS50042"/>
    </source>
</evidence>
<proteinExistence type="predicted"/>
<comment type="caution">
    <text evidence="6">The sequence shown here is derived from an EMBL/GenBank/DDBJ whole genome shotgun (WGS) entry which is preliminary data.</text>
</comment>